<dbReference type="EMBL" id="CP036274">
    <property type="protein sequence ID" value="QDU28557.1"/>
    <property type="molecule type" value="Genomic_DNA"/>
</dbReference>
<dbReference type="KEGG" id="aagg:ETAA8_36600"/>
<evidence type="ECO:0000313" key="1">
    <source>
        <dbReference type="EMBL" id="QDU28557.1"/>
    </source>
</evidence>
<dbReference type="Proteomes" id="UP000315017">
    <property type="component" value="Chromosome"/>
</dbReference>
<protein>
    <submittedName>
        <fullName evidence="1">Uncharacterized protein</fullName>
    </submittedName>
</protein>
<evidence type="ECO:0000313" key="2">
    <source>
        <dbReference type="Proteomes" id="UP000315017"/>
    </source>
</evidence>
<keyword evidence="2" id="KW-1185">Reference proteome</keyword>
<dbReference type="RefSeq" id="WP_145091037.1">
    <property type="nucleotide sequence ID" value="NZ_CP036274.1"/>
</dbReference>
<gene>
    <name evidence="1" type="ORF">ETAA8_36600</name>
</gene>
<organism evidence="1 2">
    <name type="scientific">Anatilimnocola aggregata</name>
    <dbReference type="NCBI Taxonomy" id="2528021"/>
    <lineage>
        <taxon>Bacteria</taxon>
        <taxon>Pseudomonadati</taxon>
        <taxon>Planctomycetota</taxon>
        <taxon>Planctomycetia</taxon>
        <taxon>Pirellulales</taxon>
        <taxon>Pirellulaceae</taxon>
        <taxon>Anatilimnocola</taxon>
    </lineage>
</organism>
<reference evidence="1 2" key="1">
    <citation type="submission" date="2019-02" db="EMBL/GenBank/DDBJ databases">
        <title>Deep-cultivation of Planctomycetes and their phenomic and genomic characterization uncovers novel biology.</title>
        <authorList>
            <person name="Wiegand S."/>
            <person name="Jogler M."/>
            <person name="Boedeker C."/>
            <person name="Pinto D."/>
            <person name="Vollmers J."/>
            <person name="Rivas-Marin E."/>
            <person name="Kohn T."/>
            <person name="Peeters S.H."/>
            <person name="Heuer A."/>
            <person name="Rast P."/>
            <person name="Oberbeckmann S."/>
            <person name="Bunk B."/>
            <person name="Jeske O."/>
            <person name="Meyerdierks A."/>
            <person name="Storesund J.E."/>
            <person name="Kallscheuer N."/>
            <person name="Luecker S."/>
            <person name="Lage O.M."/>
            <person name="Pohl T."/>
            <person name="Merkel B.J."/>
            <person name="Hornburger P."/>
            <person name="Mueller R.-W."/>
            <person name="Bruemmer F."/>
            <person name="Labrenz M."/>
            <person name="Spormann A.M."/>
            <person name="Op den Camp H."/>
            <person name="Overmann J."/>
            <person name="Amann R."/>
            <person name="Jetten M.S.M."/>
            <person name="Mascher T."/>
            <person name="Medema M.H."/>
            <person name="Devos D.P."/>
            <person name="Kaster A.-K."/>
            <person name="Ovreas L."/>
            <person name="Rohde M."/>
            <person name="Galperin M.Y."/>
            <person name="Jogler C."/>
        </authorList>
    </citation>
    <scope>NUCLEOTIDE SEQUENCE [LARGE SCALE GENOMIC DNA]</scope>
    <source>
        <strain evidence="1 2">ETA_A8</strain>
    </source>
</reference>
<sequence>MGTWYAVDLGSFSLWYGTADTADGSIAFAGYATENTIAGRSSSGMGGFLEAVFSGSFFLGQAADSVPSADPADSTAE</sequence>
<dbReference type="AlphaFoldDB" id="A0A517YEB5"/>
<name>A0A517YEB5_9BACT</name>
<proteinExistence type="predicted"/>
<accession>A0A517YEB5</accession>